<dbReference type="InterPro" id="IPR015422">
    <property type="entry name" value="PyrdxlP-dep_Trfase_small"/>
</dbReference>
<evidence type="ECO:0000256" key="2">
    <source>
        <dbReference type="ARBA" id="ARBA00022679"/>
    </source>
</evidence>
<dbReference type="Pfam" id="PF00155">
    <property type="entry name" value="Aminotran_1_2"/>
    <property type="match status" value="1"/>
</dbReference>
<gene>
    <name evidence="5" type="ORF">METZ01_LOCUS392384</name>
</gene>
<keyword evidence="3" id="KW-0663">Pyridoxal phosphate</keyword>
<feature type="non-terminal residue" evidence="5">
    <location>
        <position position="1"/>
    </location>
</feature>
<dbReference type="SUPFAM" id="SSF53383">
    <property type="entry name" value="PLP-dependent transferases"/>
    <property type="match status" value="1"/>
</dbReference>
<dbReference type="InterPro" id="IPR004839">
    <property type="entry name" value="Aminotransferase_I/II_large"/>
</dbReference>
<dbReference type="InterPro" id="IPR015421">
    <property type="entry name" value="PyrdxlP-dep_Trfase_major"/>
</dbReference>
<dbReference type="Gene3D" id="3.40.640.10">
    <property type="entry name" value="Type I PLP-dependent aspartate aminotransferase-like (Major domain)"/>
    <property type="match status" value="1"/>
</dbReference>
<organism evidence="5">
    <name type="scientific">marine metagenome</name>
    <dbReference type="NCBI Taxonomy" id="408172"/>
    <lineage>
        <taxon>unclassified sequences</taxon>
        <taxon>metagenomes</taxon>
        <taxon>ecological metagenomes</taxon>
    </lineage>
</organism>
<evidence type="ECO:0000313" key="5">
    <source>
        <dbReference type="EMBL" id="SVD39530.1"/>
    </source>
</evidence>
<dbReference type="PANTHER" id="PTHR43643">
    <property type="entry name" value="HISTIDINOL-PHOSPHATE AMINOTRANSFERASE 2"/>
    <property type="match status" value="1"/>
</dbReference>
<proteinExistence type="predicted"/>
<keyword evidence="2" id="KW-0808">Transferase</keyword>
<dbReference type="PANTHER" id="PTHR43643:SF3">
    <property type="entry name" value="HISTIDINOL-PHOSPHATE AMINOTRANSFERASE"/>
    <property type="match status" value="1"/>
</dbReference>
<dbReference type="Gene3D" id="3.90.1150.10">
    <property type="entry name" value="Aspartate Aminotransferase, domain 1"/>
    <property type="match status" value="1"/>
</dbReference>
<reference evidence="5" key="1">
    <citation type="submission" date="2018-05" db="EMBL/GenBank/DDBJ databases">
        <authorList>
            <person name="Lanie J.A."/>
            <person name="Ng W.-L."/>
            <person name="Kazmierczak K.M."/>
            <person name="Andrzejewski T.M."/>
            <person name="Davidsen T.M."/>
            <person name="Wayne K.J."/>
            <person name="Tettelin H."/>
            <person name="Glass J.I."/>
            <person name="Rusch D."/>
            <person name="Podicherti R."/>
            <person name="Tsui H.-C.T."/>
            <person name="Winkler M.E."/>
        </authorList>
    </citation>
    <scope>NUCLEOTIDE SEQUENCE</scope>
</reference>
<dbReference type="InterPro" id="IPR015424">
    <property type="entry name" value="PyrdxlP-dep_Trfase"/>
</dbReference>
<evidence type="ECO:0000259" key="4">
    <source>
        <dbReference type="Pfam" id="PF00155"/>
    </source>
</evidence>
<sequence length="201" mass="22036">DADELRASVIRMSEKTLVIVDEAYNEITDEPEANSMIGLVKEGHNVAISRTFSKIYGLAGQRVGYIIAQPDVIDSIKKNGGGEFAVSLAGVAGALASYNDENFLKYSKSKIIEAREMVNKAVKSNGLTALPSQTNFVFVNLGNIDADGFRDEMLKHQVLIRGKYGNFNNWSRVSMGNIEDVQRYVDAVPEVLDSLNNTVIT</sequence>
<accession>A0A382UZA6</accession>
<evidence type="ECO:0000256" key="1">
    <source>
        <dbReference type="ARBA" id="ARBA00022576"/>
    </source>
</evidence>
<dbReference type="CDD" id="cd00609">
    <property type="entry name" value="AAT_like"/>
    <property type="match status" value="1"/>
</dbReference>
<protein>
    <recommendedName>
        <fullName evidence="4">Aminotransferase class I/classII large domain-containing protein</fullName>
    </recommendedName>
</protein>
<dbReference type="EMBL" id="UINC01147924">
    <property type="protein sequence ID" value="SVD39530.1"/>
    <property type="molecule type" value="Genomic_DNA"/>
</dbReference>
<dbReference type="GO" id="GO:0030170">
    <property type="term" value="F:pyridoxal phosphate binding"/>
    <property type="evidence" value="ECO:0007669"/>
    <property type="project" value="InterPro"/>
</dbReference>
<feature type="domain" description="Aminotransferase class I/classII large" evidence="4">
    <location>
        <begin position="14"/>
        <end position="187"/>
    </location>
</feature>
<keyword evidence="1" id="KW-0032">Aminotransferase</keyword>
<dbReference type="AlphaFoldDB" id="A0A382UZA6"/>
<dbReference type="InterPro" id="IPR050106">
    <property type="entry name" value="HistidinolP_aminotransfase"/>
</dbReference>
<name>A0A382UZA6_9ZZZZ</name>
<dbReference type="GO" id="GO:0008483">
    <property type="term" value="F:transaminase activity"/>
    <property type="evidence" value="ECO:0007669"/>
    <property type="project" value="UniProtKB-KW"/>
</dbReference>
<evidence type="ECO:0000256" key="3">
    <source>
        <dbReference type="ARBA" id="ARBA00022898"/>
    </source>
</evidence>